<evidence type="ECO:0000313" key="2">
    <source>
        <dbReference type="Proteomes" id="UP000887565"/>
    </source>
</evidence>
<name>A0A915HVX1_ROMCU</name>
<dbReference type="WBParaSite" id="nRc.2.0.1.t05491-RA">
    <property type="protein sequence ID" value="nRc.2.0.1.t05491-RA"/>
    <property type="gene ID" value="nRc.2.0.1.g05491"/>
</dbReference>
<accession>A0A915HVX1</accession>
<keyword evidence="2" id="KW-1185">Reference proteome</keyword>
<protein>
    <submittedName>
        <fullName evidence="3">Uncharacterized protein</fullName>
    </submittedName>
</protein>
<reference evidence="3" key="1">
    <citation type="submission" date="2022-11" db="UniProtKB">
        <authorList>
            <consortium name="WormBaseParasite"/>
        </authorList>
    </citation>
    <scope>IDENTIFICATION</scope>
</reference>
<feature type="chain" id="PRO_5036857270" evidence="1">
    <location>
        <begin position="21"/>
        <end position="97"/>
    </location>
</feature>
<evidence type="ECO:0000313" key="3">
    <source>
        <dbReference type="WBParaSite" id="nRc.2.0.1.t05491-RA"/>
    </source>
</evidence>
<sequence>MTMSVLMLLEIAQLPPAATGTNSPTVVTNAFGEMLHALNDYISIIEASPFPSATALRSPKISVLPGIHPCQGLVVNFPSQEPIPWDSDDKEYCHPPI</sequence>
<proteinExistence type="predicted"/>
<organism evidence="2 3">
    <name type="scientific">Romanomermis culicivorax</name>
    <name type="common">Nematode worm</name>
    <dbReference type="NCBI Taxonomy" id="13658"/>
    <lineage>
        <taxon>Eukaryota</taxon>
        <taxon>Metazoa</taxon>
        <taxon>Ecdysozoa</taxon>
        <taxon>Nematoda</taxon>
        <taxon>Enoplea</taxon>
        <taxon>Dorylaimia</taxon>
        <taxon>Mermithida</taxon>
        <taxon>Mermithoidea</taxon>
        <taxon>Mermithidae</taxon>
        <taxon>Romanomermis</taxon>
    </lineage>
</organism>
<dbReference type="AlphaFoldDB" id="A0A915HVX1"/>
<feature type="signal peptide" evidence="1">
    <location>
        <begin position="1"/>
        <end position="20"/>
    </location>
</feature>
<keyword evidence="1" id="KW-0732">Signal</keyword>
<evidence type="ECO:0000256" key="1">
    <source>
        <dbReference type="SAM" id="SignalP"/>
    </source>
</evidence>
<dbReference type="Proteomes" id="UP000887565">
    <property type="component" value="Unplaced"/>
</dbReference>